<keyword evidence="2" id="KW-1185">Reference proteome</keyword>
<reference evidence="2" key="1">
    <citation type="submission" date="2017-03" db="EMBL/GenBank/DDBJ databases">
        <title>Phytopthora megakarya and P. palmivora, two closely related causual agents of cacao black pod achieved similar genome size and gene model numbers by different mechanisms.</title>
        <authorList>
            <person name="Ali S."/>
            <person name="Shao J."/>
            <person name="Larry D.J."/>
            <person name="Kronmiller B."/>
            <person name="Shen D."/>
            <person name="Strem M.D."/>
            <person name="Melnick R.L."/>
            <person name="Guiltinan M.J."/>
            <person name="Tyler B.M."/>
            <person name="Meinhardt L.W."/>
            <person name="Bailey B.A."/>
        </authorList>
    </citation>
    <scope>NUCLEOTIDE SEQUENCE [LARGE SCALE GENOMIC DNA]</scope>
    <source>
        <strain evidence="2">zdho120</strain>
    </source>
</reference>
<dbReference type="OrthoDB" id="125411at2759"/>
<dbReference type="AlphaFoldDB" id="A0A225ULK5"/>
<gene>
    <name evidence="1" type="ORF">PHMEG_00036381</name>
</gene>
<organism evidence="1 2">
    <name type="scientific">Phytophthora megakarya</name>
    <dbReference type="NCBI Taxonomy" id="4795"/>
    <lineage>
        <taxon>Eukaryota</taxon>
        <taxon>Sar</taxon>
        <taxon>Stramenopiles</taxon>
        <taxon>Oomycota</taxon>
        <taxon>Peronosporomycetes</taxon>
        <taxon>Peronosporales</taxon>
        <taxon>Peronosporaceae</taxon>
        <taxon>Phytophthora</taxon>
    </lineage>
</organism>
<comment type="caution">
    <text evidence="1">The sequence shown here is derived from an EMBL/GenBank/DDBJ whole genome shotgun (WGS) entry which is preliminary data.</text>
</comment>
<accession>A0A225ULK5</accession>
<evidence type="ECO:0000313" key="1">
    <source>
        <dbReference type="EMBL" id="OWY94014.1"/>
    </source>
</evidence>
<dbReference type="EMBL" id="NBNE01015056">
    <property type="protein sequence ID" value="OWY94014.1"/>
    <property type="molecule type" value="Genomic_DNA"/>
</dbReference>
<sequence>MRYVDQERERLKAGLVLYNAELSKLRQYLDEHSQGKVSSPSPRTKALLAENASLRRANSVLCRNSAEHGLNTDALVLSTAGMSASGIDWEFLGVGPDHSGLLRLLPPSSTAELSNDDGLDSSFTEASSVTSVALSGRVFRALVHPTHGHFFLSHPSCSRFPIR</sequence>
<name>A0A225ULK5_9STRA</name>
<dbReference type="Proteomes" id="UP000198211">
    <property type="component" value="Unassembled WGS sequence"/>
</dbReference>
<evidence type="ECO:0000313" key="2">
    <source>
        <dbReference type="Proteomes" id="UP000198211"/>
    </source>
</evidence>
<protein>
    <submittedName>
        <fullName evidence="1">Uncharacterized protein</fullName>
    </submittedName>
</protein>
<proteinExistence type="predicted"/>